<evidence type="ECO:0000256" key="1">
    <source>
        <dbReference type="SAM" id="Phobius"/>
    </source>
</evidence>
<feature type="transmembrane region" description="Helical" evidence="1">
    <location>
        <begin position="170"/>
        <end position="193"/>
    </location>
</feature>
<comment type="caution">
    <text evidence="2">The sequence shown here is derived from an EMBL/GenBank/DDBJ whole genome shotgun (WGS) entry which is preliminary data.</text>
</comment>
<feature type="transmembrane region" description="Helical" evidence="1">
    <location>
        <begin position="49"/>
        <end position="66"/>
    </location>
</feature>
<organism evidence="2 3">
    <name type="scientific">Microbacterium ulmi</name>
    <dbReference type="NCBI Taxonomy" id="179095"/>
    <lineage>
        <taxon>Bacteria</taxon>
        <taxon>Bacillati</taxon>
        <taxon>Actinomycetota</taxon>
        <taxon>Actinomycetes</taxon>
        <taxon>Micrococcales</taxon>
        <taxon>Microbacteriaceae</taxon>
        <taxon>Microbacterium</taxon>
    </lineage>
</organism>
<dbReference type="Proteomes" id="UP000543598">
    <property type="component" value="Unassembled WGS sequence"/>
</dbReference>
<feature type="transmembrane region" description="Helical" evidence="1">
    <location>
        <begin position="137"/>
        <end position="158"/>
    </location>
</feature>
<keyword evidence="1" id="KW-0472">Membrane</keyword>
<keyword evidence="1" id="KW-1133">Transmembrane helix</keyword>
<accession>A0A7Y2M597</accession>
<evidence type="ECO:0000313" key="2">
    <source>
        <dbReference type="EMBL" id="NNH05343.1"/>
    </source>
</evidence>
<feature type="transmembrane region" description="Helical" evidence="1">
    <location>
        <begin position="104"/>
        <end position="125"/>
    </location>
</feature>
<keyword evidence="3" id="KW-1185">Reference proteome</keyword>
<evidence type="ECO:0000313" key="3">
    <source>
        <dbReference type="Proteomes" id="UP000543598"/>
    </source>
</evidence>
<feature type="transmembrane region" description="Helical" evidence="1">
    <location>
        <begin position="73"/>
        <end position="98"/>
    </location>
</feature>
<keyword evidence="1" id="KW-0812">Transmembrane</keyword>
<gene>
    <name evidence="2" type="ORF">HLA99_15970</name>
</gene>
<dbReference type="EMBL" id="JABEMB010000043">
    <property type="protein sequence ID" value="NNH05343.1"/>
    <property type="molecule type" value="Genomic_DNA"/>
</dbReference>
<feature type="transmembrane region" description="Helical" evidence="1">
    <location>
        <begin position="7"/>
        <end position="29"/>
    </location>
</feature>
<proteinExistence type="predicted"/>
<sequence>MPEQLRIWTGLAGAMLAAAGIVLVLFFVLAMPFGVARAQWAWLGPVNDWLSVLAAGPWIVATLLLAQRARMTGAWWIFTGAVVIGIVAMTIVTVLMLAGRATLAVQYVAAVPTIALAILWAVFATRLAVGRAFVPPWIAVLAVVLATAFVIAFVLIGASSALPQGPGRTALWLVGGAVGLVVYVGYPALWLCIASTAR</sequence>
<name>A0A7Y2M597_9MICO</name>
<dbReference type="AlphaFoldDB" id="A0A7Y2M597"/>
<reference evidence="2 3" key="1">
    <citation type="submission" date="2020-05" db="EMBL/GenBank/DDBJ databases">
        <title>MicrobeNet Type strains.</title>
        <authorList>
            <person name="Nicholson A.C."/>
        </authorList>
    </citation>
    <scope>NUCLEOTIDE SEQUENCE [LARGE SCALE GENOMIC DNA]</scope>
    <source>
        <strain evidence="2 3">JCM 14282</strain>
    </source>
</reference>
<dbReference type="RefSeq" id="WP_167037525.1">
    <property type="nucleotide sequence ID" value="NZ_BAAANA010000001.1"/>
</dbReference>
<protein>
    <submittedName>
        <fullName evidence="2">Uncharacterized protein</fullName>
    </submittedName>
</protein>